<keyword evidence="4" id="KW-0560">Oxidoreductase</keyword>
<dbReference type="GO" id="GO:0051213">
    <property type="term" value="F:dioxygenase activity"/>
    <property type="evidence" value="ECO:0007669"/>
    <property type="project" value="UniProtKB-KW"/>
</dbReference>
<gene>
    <name evidence="8" type="ORF">V6M85_02760</name>
</gene>
<name>A0AAX4L2A6_9CREN</name>
<keyword evidence="9" id="KW-1185">Reference proteome</keyword>
<evidence type="ECO:0000256" key="2">
    <source>
        <dbReference type="ARBA" id="ARBA00022714"/>
    </source>
</evidence>
<reference evidence="8 9" key="1">
    <citation type="submission" date="2024-02" db="EMBL/GenBank/DDBJ databases">
        <title>STSV induces naive adaptation in Sulfolobus.</title>
        <authorList>
            <person name="Xiang X."/>
            <person name="Song M."/>
        </authorList>
    </citation>
    <scope>NUCLEOTIDE SEQUENCE [LARGE SCALE GENOMIC DNA]</scope>
    <source>
        <strain evidence="8 9">RT2</strain>
    </source>
</reference>
<keyword evidence="2" id="KW-0001">2Fe-2S</keyword>
<dbReference type="GO" id="GO:0051537">
    <property type="term" value="F:2 iron, 2 sulfur cluster binding"/>
    <property type="evidence" value="ECO:0007669"/>
    <property type="project" value="UniProtKB-KW"/>
</dbReference>
<dbReference type="Proteomes" id="UP001432202">
    <property type="component" value="Chromosome"/>
</dbReference>
<keyword evidence="6" id="KW-0411">Iron-sulfur</keyword>
<evidence type="ECO:0000313" key="8">
    <source>
        <dbReference type="EMBL" id="WWQ61020.1"/>
    </source>
</evidence>
<dbReference type="SUPFAM" id="SSF50022">
    <property type="entry name" value="ISP domain"/>
    <property type="match status" value="1"/>
</dbReference>
<dbReference type="PANTHER" id="PTHR43756">
    <property type="entry name" value="CHOLINE MONOOXYGENASE, CHLOROPLASTIC"/>
    <property type="match status" value="1"/>
</dbReference>
<keyword evidence="3" id="KW-0479">Metal-binding</keyword>
<evidence type="ECO:0000256" key="4">
    <source>
        <dbReference type="ARBA" id="ARBA00023002"/>
    </source>
</evidence>
<dbReference type="PANTHER" id="PTHR43756:SF1">
    <property type="entry name" value="3-PHENYLPROPIONATE_CINNAMIC ACID DIOXYGENASE SUBUNIT ALPHA"/>
    <property type="match status" value="1"/>
</dbReference>
<keyword evidence="5" id="KW-0408">Iron</keyword>
<dbReference type="RefSeq" id="WP_338602711.1">
    <property type="nucleotide sequence ID" value="NZ_CP146016.1"/>
</dbReference>
<dbReference type="InterPro" id="IPR017941">
    <property type="entry name" value="Rieske_2Fe-2S"/>
</dbReference>
<dbReference type="GO" id="GO:0046872">
    <property type="term" value="F:metal ion binding"/>
    <property type="evidence" value="ECO:0007669"/>
    <property type="project" value="UniProtKB-KW"/>
</dbReference>
<evidence type="ECO:0000256" key="1">
    <source>
        <dbReference type="ARBA" id="ARBA00008751"/>
    </source>
</evidence>
<sequence length="455" mass="52118">MFSERVYKLLEIAKGAMLEDKYAGIPLKVFNDNEIFELELRNVFAKSWMFLGFESEIPNVGDYVLRYIGIDPFIVVRGEDNKIRAFLNVCRHKGNLLIRDEKGNARFFQCPYHGWTYNSKGNLIGVPFREKGFRNLSLEEWGLIEARVKTYEGLIFATVNSKAPSLEDYLGDAKWYLDIIVKATGGLEVIGPPHKWIADINWKSDVDNFGDSLHPFYTHKVIGDLGLIDTRKNRFSNSRTVSRTEFLIIDIKDRNNLPVSWLIYRMDPSLDDVYFSFPPEIVKTFNPSSVSEEQWNIFRKGAAMIFSIYPNLNIIIEGFTKLGSKDPYLPVLFFRQTNPLAPDKSVIWRWYPVPKGTPEDLRLKLADLARSTFSSTGVIEQDDVFMWRGQTKAARGVMAENVILNYQFGSVGVGDVNVIADSKWPGTVLNTNLSDMGLKTFWKRWVLDMLGDGHE</sequence>
<comment type="similarity">
    <text evidence="1">Belongs to the bacterial ring-hydroxylating dioxygenase alpha subunit family.</text>
</comment>
<proteinExistence type="inferred from homology"/>
<dbReference type="PROSITE" id="PS51296">
    <property type="entry name" value="RIESKE"/>
    <property type="match status" value="1"/>
</dbReference>
<dbReference type="AlphaFoldDB" id="A0AAX4L2A6"/>
<dbReference type="Gene3D" id="2.102.10.10">
    <property type="entry name" value="Rieske [2Fe-2S] iron-sulphur domain"/>
    <property type="match status" value="1"/>
</dbReference>
<keyword evidence="8" id="KW-0223">Dioxygenase</keyword>
<evidence type="ECO:0000259" key="7">
    <source>
        <dbReference type="PROSITE" id="PS51296"/>
    </source>
</evidence>
<evidence type="ECO:0000256" key="3">
    <source>
        <dbReference type="ARBA" id="ARBA00022723"/>
    </source>
</evidence>
<protein>
    <submittedName>
        <fullName evidence="8">Aromatic ring-hydroxylating dioxygenase subunit alpha</fullName>
    </submittedName>
</protein>
<dbReference type="Pfam" id="PF00355">
    <property type="entry name" value="Rieske"/>
    <property type="match status" value="1"/>
</dbReference>
<accession>A0AAX4L2A6</accession>
<dbReference type="EMBL" id="CP146016">
    <property type="protein sequence ID" value="WWQ61020.1"/>
    <property type="molecule type" value="Genomic_DNA"/>
</dbReference>
<evidence type="ECO:0000256" key="5">
    <source>
        <dbReference type="ARBA" id="ARBA00023004"/>
    </source>
</evidence>
<organism evidence="8 9">
    <name type="scientific">Sulfolobus tengchongensis</name>
    <dbReference type="NCBI Taxonomy" id="207809"/>
    <lineage>
        <taxon>Archaea</taxon>
        <taxon>Thermoproteota</taxon>
        <taxon>Thermoprotei</taxon>
        <taxon>Sulfolobales</taxon>
        <taxon>Sulfolobaceae</taxon>
        <taxon>Sulfolobus</taxon>
    </lineage>
</organism>
<dbReference type="InterPro" id="IPR036922">
    <property type="entry name" value="Rieske_2Fe-2S_sf"/>
</dbReference>
<feature type="domain" description="Rieske" evidence="7">
    <location>
        <begin position="48"/>
        <end position="157"/>
    </location>
</feature>
<dbReference type="Gene3D" id="3.90.380.10">
    <property type="entry name" value="Naphthalene 1,2-dioxygenase Alpha Subunit, Chain A, domain 1"/>
    <property type="match status" value="1"/>
</dbReference>
<dbReference type="PRINTS" id="PR00090">
    <property type="entry name" value="RNGDIOXGNASE"/>
</dbReference>
<evidence type="ECO:0000256" key="6">
    <source>
        <dbReference type="ARBA" id="ARBA00023014"/>
    </source>
</evidence>
<dbReference type="GeneID" id="89335654"/>
<evidence type="ECO:0000313" key="9">
    <source>
        <dbReference type="Proteomes" id="UP001432202"/>
    </source>
</evidence>
<dbReference type="InterPro" id="IPR001663">
    <property type="entry name" value="Rng_hydr_dOase-A"/>
</dbReference>
<dbReference type="SUPFAM" id="SSF55961">
    <property type="entry name" value="Bet v1-like"/>
    <property type="match status" value="1"/>
</dbReference>